<sequence>IYLIKMVSFSKNKVLSAAVFASVLLLDNNNSAFNNNLCSKNAKGLNLNKRLLHETQAHVDDAHHAHPPPCGNITFLYLDKHTSSQIYKVHIISSPPNLHTCNF</sequence>
<dbReference type="OrthoDB" id="378937at2759"/>
<dbReference type="InterPro" id="IPR008779">
    <property type="entry name" value="Plasmodium_HRP"/>
</dbReference>
<name>A0A024V776_PLAFA</name>
<proteinExistence type="predicted"/>
<reference evidence="1 2" key="1">
    <citation type="submission" date="2013-02" db="EMBL/GenBank/DDBJ databases">
        <title>The Genome Annotation of Plasmodium falciparum Vietnam Oak-Knoll (FVO).</title>
        <authorList>
            <consortium name="The Broad Institute Genome Sequencing Platform"/>
            <consortium name="The Broad Institute Genome Sequencing Center for Infectious Disease"/>
            <person name="Neafsey D."/>
            <person name="Hoffman S."/>
            <person name="Volkman S."/>
            <person name="Rosenthal P."/>
            <person name="Walker B."/>
            <person name="Young S.K."/>
            <person name="Zeng Q."/>
            <person name="Gargeya S."/>
            <person name="Fitzgerald M."/>
            <person name="Haas B."/>
            <person name="Abouelleil A."/>
            <person name="Allen A.W."/>
            <person name="Alvarado L."/>
            <person name="Arachchi H.M."/>
            <person name="Berlin A.M."/>
            <person name="Chapman S.B."/>
            <person name="Gainer-Dewar J."/>
            <person name="Goldberg J."/>
            <person name="Griggs A."/>
            <person name="Gujja S."/>
            <person name="Hansen M."/>
            <person name="Howarth C."/>
            <person name="Imamovic A."/>
            <person name="Ireland A."/>
            <person name="Larimer J."/>
            <person name="McCowan C."/>
            <person name="Murphy C."/>
            <person name="Pearson M."/>
            <person name="Poon T.W."/>
            <person name="Priest M."/>
            <person name="Roberts A."/>
            <person name="Saif S."/>
            <person name="Shea T."/>
            <person name="Sisk P."/>
            <person name="Sykes S."/>
            <person name="Wortman J."/>
            <person name="Nusbaum C."/>
            <person name="Birren B."/>
        </authorList>
    </citation>
    <scope>NUCLEOTIDE SEQUENCE [LARGE SCALE GENOMIC DNA]</scope>
    <source>
        <strain evidence="2">Vietnam Oak-Knoll (FVO)</strain>
    </source>
</reference>
<dbReference type="AlphaFoldDB" id="A0A024V776"/>
<reference evidence="1 2" key="2">
    <citation type="submission" date="2013-02" db="EMBL/GenBank/DDBJ databases">
        <title>The Genome Sequence of Plasmodium falciparum Vietnam Oak-Knoll (FVO).</title>
        <authorList>
            <consortium name="The Broad Institute Genome Sequencing Platform"/>
            <consortium name="The Broad Institute Genome Sequencing Center for Infectious Disease"/>
            <person name="Neafsey D."/>
            <person name="Cheeseman I."/>
            <person name="Volkman S."/>
            <person name="Adams J."/>
            <person name="Walker B."/>
            <person name="Young S.K."/>
            <person name="Zeng Q."/>
            <person name="Gargeya S."/>
            <person name="Fitzgerald M."/>
            <person name="Haas B."/>
            <person name="Abouelleil A."/>
            <person name="Alvarado L."/>
            <person name="Arachchi H.M."/>
            <person name="Berlin A.M."/>
            <person name="Chapman S.B."/>
            <person name="Dewar J."/>
            <person name="Goldberg J."/>
            <person name="Griggs A."/>
            <person name="Gujja S."/>
            <person name="Hansen M."/>
            <person name="Howarth C."/>
            <person name="Imamovic A."/>
            <person name="Larimer J."/>
            <person name="McCowan C."/>
            <person name="Murphy C."/>
            <person name="Neiman D."/>
            <person name="Pearson M."/>
            <person name="Priest M."/>
            <person name="Roberts A."/>
            <person name="Saif S."/>
            <person name="Shea T."/>
            <person name="Sisk P."/>
            <person name="Sykes S."/>
            <person name="Wortman J."/>
            <person name="Nusbaum C."/>
            <person name="Birren B."/>
        </authorList>
    </citation>
    <scope>NUCLEOTIDE SEQUENCE [LARGE SCALE GENOMIC DNA]</scope>
    <source>
        <strain evidence="2">Vietnam Oak-Knoll (FVO)</strain>
    </source>
</reference>
<gene>
    <name evidence="1" type="ORF">PFFVO_02271</name>
</gene>
<accession>A0A024V776</accession>
<protein>
    <submittedName>
        <fullName evidence="1">Histidine-rich protein PFHRP-II</fullName>
    </submittedName>
</protein>
<dbReference type="EMBL" id="KI925076">
    <property type="protein sequence ID" value="ETW18878.1"/>
    <property type="molecule type" value="Genomic_DNA"/>
</dbReference>
<evidence type="ECO:0000313" key="1">
    <source>
        <dbReference type="EMBL" id="ETW18878.1"/>
    </source>
</evidence>
<feature type="non-terminal residue" evidence="1">
    <location>
        <position position="1"/>
    </location>
</feature>
<dbReference type="Pfam" id="PF05403">
    <property type="entry name" value="Plasmodium_HRP"/>
    <property type="match status" value="1"/>
</dbReference>
<organism evidence="1 2">
    <name type="scientific">Plasmodium falciparum Vietnam Oak-Knoll</name>
    <name type="common">FVO</name>
    <dbReference type="NCBI Taxonomy" id="1036723"/>
    <lineage>
        <taxon>Eukaryota</taxon>
        <taxon>Sar</taxon>
        <taxon>Alveolata</taxon>
        <taxon>Apicomplexa</taxon>
        <taxon>Aconoidasida</taxon>
        <taxon>Haemosporida</taxon>
        <taxon>Plasmodiidae</taxon>
        <taxon>Plasmodium</taxon>
        <taxon>Plasmodium (Laverania)</taxon>
    </lineage>
</organism>
<dbReference type="Proteomes" id="UP000030690">
    <property type="component" value="Unassembled WGS sequence"/>
</dbReference>
<evidence type="ECO:0000313" key="2">
    <source>
        <dbReference type="Proteomes" id="UP000030690"/>
    </source>
</evidence>